<reference evidence="4 5" key="1">
    <citation type="submission" date="2018-01" db="EMBL/GenBank/DDBJ databases">
        <title>A novel member of the phylum Bacteroidetes isolated from glacier ice.</title>
        <authorList>
            <person name="Liu Q."/>
            <person name="Xin Y.-H."/>
        </authorList>
    </citation>
    <scope>NUCLEOTIDE SEQUENCE [LARGE SCALE GENOMIC DNA]</scope>
    <source>
        <strain evidence="4 5">RB1R16</strain>
    </source>
</reference>
<proteinExistence type="predicted"/>
<dbReference type="GO" id="GO:0008770">
    <property type="term" value="F:[acyl-carrier-protein] phosphodiesterase activity"/>
    <property type="evidence" value="ECO:0007669"/>
    <property type="project" value="InterPro"/>
</dbReference>
<dbReference type="Pfam" id="PF04336">
    <property type="entry name" value="ACP_PD"/>
    <property type="match status" value="1"/>
</dbReference>
<sequence length="196" mass="22794">MNYLGHAYLSFGDVDVLTGNMIGDHVKGKLVAKEQYPANIWAGIMLHRKIDEFSDNHSATRRAKLIFREDYGLYSGAIMDTLYDHFLANDPKIFNGYPALEKFSLETYTKLEQNAAYFPAGFAAYFPHMKEHNWLYGYRTMKGMERSLTGLTRRAKHMPPPEKAYELFVTNFYQLNQAYYELIDDMIAFVKNELQK</sequence>
<evidence type="ECO:0000256" key="1">
    <source>
        <dbReference type="ARBA" id="ARBA00022516"/>
    </source>
</evidence>
<dbReference type="GO" id="GO:0006633">
    <property type="term" value="P:fatty acid biosynthetic process"/>
    <property type="evidence" value="ECO:0007669"/>
    <property type="project" value="InterPro"/>
</dbReference>
<keyword evidence="5" id="KW-1185">Reference proteome</keyword>
<evidence type="ECO:0000256" key="2">
    <source>
        <dbReference type="ARBA" id="ARBA00022801"/>
    </source>
</evidence>
<dbReference type="OrthoDB" id="8442777at2"/>
<dbReference type="Proteomes" id="UP000239872">
    <property type="component" value="Unassembled WGS sequence"/>
</dbReference>
<keyword evidence="3" id="KW-0443">Lipid metabolism</keyword>
<name>A0A2S7SW70_9BACT</name>
<protein>
    <submittedName>
        <fullName evidence="4">DUF479 domain-containing protein</fullName>
    </submittedName>
</protein>
<keyword evidence="1" id="KW-0444">Lipid biosynthesis</keyword>
<organism evidence="4 5">
    <name type="scientific">Flavipsychrobacter stenotrophus</name>
    <dbReference type="NCBI Taxonomy" id="2077091"/>
    <lineage>
        <taxon>Bacteria</taxon>
        <taxon>Pseudomonadati</taxon>
        <taxon>Bacteroidota</taxon>
        <taxon>Chitinophagia</taxon>
        <taxon>Chitinophagales</taxon>
        <taxon>Chitinophagaceae</taxon>
        <taxon>Flavipsychrobacter</taxon>
    </lineage>
</organism>
<keyword evidence="2" id="KW-0378">Hydrolase</keyword>
<evidence type="ECO:0000313" key="5">
    <source>
        <dbReference type="Proteomes" id="UP000239872"/>
    </source>
</evidence>
<accession>A0A2S7SW70</accession>
<evidence type="ECO:0000313" key="4">
    <source>
        <dbReference type="EMBL" id="PQJ10958.1"/>
    </source>
</evidence>
<gene>
    <name evidence="4" type="ORF">CJD36_013390</name>
</gene>
<dbReference type="PANTHER" id="PTHR38764">
    <property type="entry name" value="ACYL CARRIER PROTEIN PHOSPHODIESTERASE"/>
    <property type="match status" value="1"/>
</dbReference>
<dbReference type="PANTHER" id="PTHR38764:SF1">
    <property type="entry name" value="ACYL CARRIER PROTEIN PHOSPHODIESTERASE"/>
    <property type="match status" value="1"/>
</dbReference>
<evidence type="ECO:0000256" key="3">
    <source>
        <dbReference type="ARBA" id="ARBA00023098"/>
    </source>
</evidence>
<comment type="caution">
    <text evidence="4">The sequence shown here is derived from an EMBL/GenBank/DDBJ whole genome shotgun (WGS) entry which is preliminary data.</text>
</comment>
<dbReference type="InterPro" id="IPR007431">
    <property type="entry name" value="ACP_PD"/>
</dbReference>
<dbReference type="AlphaFoldDB" id="A0A2S7SW70"/>
<dbReference type="EMBL" id="PPSL01000003">
    <property type="protein sequence ID" value="PQJ10958.1"/>
    <property type="molecule type" value="Genomic_DNA"/>
</dbReference>
<dbReference type="RefSeq" id="WP_105039685.1">
    <property type="nucleotide sequence ID" value="NZ_PPSL01000003.1"/>
</dbReference>